<accession>A0ABU9JUL3</accession>
<evidence type="ECO:0000313" key="2">
    <source>
        <dbReference type="EMBL" id="MEL3956515.1"/>
    </source>
</evidence>
<comment type="caution">
    <text evidence="2">The sequence shown here is derived from an EMBL/GenBank/DDBJ whole genome shotgun (WGS) entry which is preliminary data.</text>
</comment>
<protein>
    <submittedName>
        <fullName evidence="2">Uncharacterized protein</fullName>
    </submittedName>
</protein>
<dbReference type="RefSeq" id="WP_342019820.1">
    <property type="nucleotide sequence ID" value="NZ_JBBYAK010000001.1"/>
</dbReference>
<evidence type="ECO:0000313" key="3">
    <source>
        <dbReference type="Proteomes" id="UP001459714"/>
    </source>
</evidence>
<evidence type="ECO:0000256" key="1">
    <source>
        <dbReference type="SAM" id="Phobius"/>
    </source>
</evidence>
<dbReference type="Proteomes" id="UP001459714">
    <property type="component" value="Unassembled WGS sequence"/>
</dbReference>
<reference evidence="2 3" key="1">
    <citation type="submission" date="2024-03" db="EMBL/GenBank/DDBJ databases">
        <title>Bacilli Hybrid Assemblies.</title>
        <authorList>
            <person name="Kovac J."/>
        </authorList>
    </citation>
    <scope>NUCLEOTIDE SEQUENCE [LARGE SCALE GENOMIC DNA]</scope>
    <source>
        <strain evidence="2 3">FSL M8-0022</strain>
    </source>
</reference>
<gene>
    <name evidence="2" type="ORF">NST17_04730</name>
</gene>
<feature type="transmembrane region" description="Helical" evidence="1">
    <location>
        <begin position="350"/>
        <end position="381"/>
    </location>
</feature>
<organism evidence="2 3">
    <name type="scientific">Caldifermentibacillus hisashii</name>
    <dbReference type="NCBI Taxonomy" id="996558"/>
    <lineage>
        <taxon>Bacteria</taxon>
        <taxon>Bacillati</taxon>
        <taxon>Bacillota</taxon>
        <taxon>Bacilli</taxon>
        <taxon>Bacillales</taxon>
        <taxon>Bacillaceae</taxon>
        <taxon>Caldifermentibacillus</taxon>
    </lineage>
</organism>
<keyword evidence="1" id="KW-0472">Membrane</keyword>
<name>A0ABU9JUL3_9BACI</name>
<dbReference type="EMBL" id="JBBYAK010000001">
    <property type="protein sequence ID" value="MEL3956515.1"/>
    <property type="molecule type" value="Genomic_DNA"/>
</dbReference>
<proteinExistence type="predicted"/>
<keyword evidence="1" id="KW-1133">Transmembrane helix</keyword>
<sequence length="396" mass="48016">MLSFLLVLNTESAISLYKKTFHQFYDHVSLVPEYEERNRILEEKEPTILLLDVLLEHQVYFHPWYEWCYHYFVAMGIEKQYFKAEHYPLNKEYIHNELEELFAIYLEKHEIYTQELAYEVWKDSYLKIRYNLRFLLTLYFSFCTDKEAYALQNILKWKDNQIRLIYIELMWKRGLEIGIKEIEEILKSTDGSQEAFIIINENKPELLPRDPVFQNYFVTEAARFIFYNHEDGIEKFPSEVEIMGSFEWKEYEFDENLMYYVVRFKSADPVFKSKGWMRMLIGAYHTGSIPTSYNLVGLDDHYTDFETWDNKTFNEHVTDFQNFLREKHQKNIDEIFYDYIPIFDKKNNTIALISFISSFFLVLVSDWFIIPVILAPIWLLLKYFQAKKIKKMCVQE</sequence>
<keyword evidence="3" id="KW-1185">Reference proteome</keyword>
<keyword evidence="1" id="KW-0812">Transmembrane</keyword>